<reference evidence="4" key="1">
    <citation type="submission" date="2016-10" db="EMBL/GenBank/DDBJ databases">
        <authorList>
            <person name="Varghese N."/>
            <person name="Submissions S."/>
        </authorList>
    </citation>
    <scope>NUCLEOTIDE SEQUENCE [LARGE SCALE GENOMIC DNA]</scope>
    <source>
        <strain evidence="4">DSM 27981</strain>
    </source>
</reference>
<dbReference type="InterPro" id="IPR003399">
    <property type="entry name" value="Mce/MlaD"/>
</dbReference>
<dbReference type="RefSeq" id="WP_092938061.1">
    <property type="nucleotide sequence ID" value="NZ_FONX01000002.1"/>
</dbReference>
<dbReference type="AlphaFoldDB" id="A0A1I2B6N2"/>
<keyword evidence="4" id="KW-1185">Reference proteome</keyword>
<keyword evidence="1" id="KW-0472">Membrane</keyword>
<evidence type="ECO:0000259" key="2">
    <source>
        <dbReference type="Pfam" id="PF02470"/>
    </source>
</evidence>
<feature type="domain" description="Mce/MlaD" evidence="2">
    <location>
        <begin position="44"/>
        <end position="112"/>
    </location>
</feature>
<sequence length="328" mass="33769">MENKSHALAAGIFVVVISALLAVMGLWLTRDRTDYTLYELSTKDSVSGLQPEAPVRYKGVAVGKVTRIGFDPQVPGNVLIRIAVNESAPISPTTFATLGYQGVTGLAHVQLDDANAPLKPPAPGQSGLPRLPLKSSPLSQIAEQGPAILAKVQDATERLNKLLGDENQARFAQALDNLAKASASANTLVQRLDNTVVTRLDPALATVPAVAQDARATLQSLRVAGDNAAAAASEVRGAVAKLSATGGPLDQIADGAQSLSAAADRFGRVSLPRLNNAADEAARAARRLGRTASGISDNPQSLIYGNGSALPGPGEAGFVAPTRAAPAQ</sequence>
<accession>A0A1I2B6N2</accession>
<dbReference type="Proteomes" id="UP000199119">
    <property type="component" value="Unassembled WGS sequence"/>
</dbReference>
<evidence type="ECO:0000313" key="4">
    <source>
        <dbReference type="Proteomes" id="UP000199119"/>
    </source>
</evidence>
<keyword evidence="1" id="KW-0812">Transmembrane</keyword>
<gene>
    <name evidence="3" type="ORF">SAMN04489711_102444</name>
</gene>
<dbReference type="PANTHER" id="PTHR36698:SF2">
    <property type="entry name" value="MCE_MLAD DOMAIN-CONTAINING PROTEIN"/>
    <property type="match status" value="1"/>
</dbReference>
<proteinExistence type="predicted"/>
<dbReference type="Pfam" id="PF02470">
    <property type="entry name" value="MlaD"/>
    <property type="match status" value="1"/>
</dbReference>
<protein>
    <submittedName>
        <fullName evidence="3">Phospholipid/cholesterol/gamma-HCH transport system substrate-binding protein</fullName>
    </submittedName>
</protein>
<organism evidence="3 4">
    <name type="scientific">Paracidovorax wautersii</name>
    <dbReference type="NCBI Taxonomy" id="1177982"/>
    <lineage>
        <taxon>Bacteria</taxon>
        <taxon>Pseudomonadati</taxon>
        <taxon>Pseudomonadota</taxon>
        <taxon>Betaproteobacteria</taxon>
        <taxon>Burkholderiales</taxon>
        <taxon>Comamonadaceae</taxon>
        <taxon>Paracidovorax</taxon>
    </lineage>
</organism>
<dbReference type="OrthoDB" id="5294672at2"/>
<dbReference type="PANTHER" id="PTHR36698">
    <property type="entry name" value="BLL5892 PROTEIN"/>
    <property type="match status" value="1"/>
</dbReference>
<name>A0A1I2B6N2_9BURK</name>
<dbReference type="EMBL" id="FONX01000002">
    <property type="protein sequence ID" value="SFE51729.1"/>
    <property type="molecule type" value="Genomic_DNA"/>
</dbReference>
<evidence type="ECO:0000256" key="1">
    <source>
        <dbReference type="SAM" id="Phobius"/>
    </source>
</evidence>
<keyword evidence="1" id="KW-1133">Transmembrane helix</keyword>
<dbReference type="STRING" id="1177982.SAMN04489711_102444"/>
<evidence type="ECO:0000313" key="3">
    <source>
        <dbReference type="EMBL" id="SFE51729.1"/>
    </source>
</evidence>
<feature type="transmembrane region" description="Helical" evidence="1">
    <location>
        <begin position="7"/>
        <end position="28"/>
    </location>
</feature>